<evidence type="ECO:0000256" key="2">
    <source>
        <dbReference type="ARBA" id="ARBA00022679"/>
    </source>
</evidence>
<proteinExistence type="inferred from homology"/>
<evidence type="ECO:0000259" key="10">
    <source>
        <dbReference type="Pfam" id="PF02782"/>
    </source>
</evidence>
<accession>A0ABS3HFR9</accession>
<dbReference type="PANTHER" id="PTHR10196">
    <property type="entry name" value="SUGAR KINASE"/>
    <property type="match status" value="1"/>
</dbReference>
<evidence type="ECO:0000256" key="3">
    <source>
        <dbReference type="ARBA" id="ARBA00022741"/>
    </source>
</evidence>
<dbReference type="InterPro" id="IPR018484">
    <property type="entry name" value="FGGY_N"/>
</dbReference>
<dbReference type="PANTHER" id="PTHR10196:SF93">
    <property type="entry name" value="L-RHAMNULOKINASE"/>
    <property type="match status" value="1"/>
</dbReference>
<evidence type="ECO:0000313" key="11">
    <source>
        <dbReference type="EMBL" id="MBO0451799.1"/>
    </source>
</evidence>
<dbReference type="GO" id="GO:0008993">
    <property type="term" value="F:rhamnulokinase activity"/>
    <property type="evidence" value="ECO:0007669"/>
    <property type="project" value="UniProtKB-EC"/>
</dbReference>
<dbReference type="EMBL" id="JAFLVR010000012">
    <property type="protein sequence ID" value="MBO0451799.1"/>
    <property type="molecule type" value="Genomic_DNA"/>
</dbReference>
<keyword evidence="12" id="KW-1185">Reference proteome</keyword>
<dbReference type="InterPro" id="IPR013449">
    <property type="entry name" value="Rhamnulokinase"/>
</dbReference>
<dbReference type="InterPro" id="IPR000577">
    <property type="entry name" value="Carb_kinase_FGGY"/>
</dbReference>
<dbReference type="InterPro" id="IPR018485">
    <property type="entry name" value="FGGY_C"/>
</dbReference>
<evidence type="ECO:0000259" key="9">
    <source>
        <dbReference type="Pfam" id="PF00370"/>
    </source>
</evidence>
<evidence type="ECO:0000256" key="8">
    <source>
        <dbReference type="NCBIfam" id="TIGR02627"/>
    </source>
</evidence>
<dbReference type="Pfam" id="PF00370">
    <property type="entry name" value="FGGY_N"/>
    <property type="match status" value="1"/>
</dbReference>
<dbReference type="Gene3D" id="3.30.420.40">
    <property type="match status" value="2"/>
</dbReference>
<feature type="domain" description="Carbohydrate kinase FGGY N-terminal" evidence="9">
    <location>
        <begin position="4"/>
        <end position="242"/>
    </location>
</feature>
<dbReference type="Pfam" id="PF02782">
    <property type="entry name" value="FGGY_C"/>
    <property type="match status" value="1"/>
</dbReference>
<evidence type="ECO:0000313" key="12">
    <source>
        <dbReference type="Proteomes" id="UP000664495"/>
    </source>
</evidence>
<evidence type="ECO:0000256" key="6">
    <source>
        <dbReference type="ARBA" id="ARBA00023157"/>
    </source>
</evidence>
<organism evidence="11 12">
    <name type="scientific">Candidatus Enterococcus murrayae</name>
    <dbReference type="NCBI Taxonomy" id="2815321"/>
    <lineage>
        <taxon>Bacteria</taxon>
        <taxon>Bacillati</taxon>
        <taxon>Bacillota</taxon>
        <taxon>Bacilli</taxon>
        <taxon>Lactobacillales</taxon>
        <taxon>Enterococcaceae</taxon>
        <taxon>Enterococcus</taxon>
    </lineage>
</organism>
<keyword evidence="5" id="KW-0067">ATP-binding</keyword>
<feature type="domain" description="Carbohydrate kinase FGGY C-terminal" evidence="10">
    <location>
        <begin position="252"/>
        <end position="442"/>
    </location>
</feature>
<dbReference type="RefSeq" id="WP_207107581.1">
    <property type="nucleotide sequence ID" value="NZ_JAFLVR010000012.1"/>
</dbReference>
<comment type="similarity">
    <text evidence="1">Belongs to the FGGY kinase family.</text>
</comment>
<keyword evidence="6" id="KW-1015">Disulfide bond</keyword>
<name>A0ABS3HFR9_9ENTE</name>
<evidence type="ECO:0000256" key="4">
    <source>
        <dbReference type="ARBA" id="ARBA00022777"/>
    </source>
</evidence>
<dbReference type="InterPro" id="IPR043129">
    <property type="entry name" value="ATPase_NBD"/>
</dbReference>
<gene>
    <name evidence="11" type="primary">rhaB</name>
    <name evidence="11" type="ORF">JZO85_05925</name>
</gene>
<dbReference type="EC" id="2.7.1.5" evidence="8"/>
<dbReference type="Proteomes" id="UP000664495">
    <property type="component" value="Unassembled WGS sequence"/>
</dbReference>
<keyword evidence="7" id="KW-0684">Rhamnose metabolism</keyword>
<evidence type="ECO:0000256" key="1">
    <source>
        <dbReference type="ARBA" id="ARBA00009156"/>
    </source>
</evidence>
<keyword evidence="4" id="KW-0418">Kinase</keyword>
<reference evidence="11 12" key="1">
    <citation type="submission" date="2021-03" db="EMBL/GenBank/DDBJ databases">
        <title>Enterococcal diversity collection.</title>
        <authorList>
            <person name="Gilmore M.S."/>
            <person name="Schwartzman J."/>
            <person name="Van Tyne D."/>
            <person name="Martin M."/>
            <person name="Earl A.M."/>
            <person name="Manson A.L."/>
            <person name="Straub T."/>
            <person name="Salamzade R."/>
            <person name="Saavedra J."/>
            <person name="Lebreton F."/>
            <person name="Prichula J."/>
            <person name="Schaufler K."/>
            <person name="Gaca A."/>
            <person name="Sgardioli B."/>
            <person name="Wagenaar J."/>
            <person name="Strong T."/>
        </authorList>
    </citation>
    <scope>NUCLEOTIDE SEQUENCE [LARGE SCALE GENOMIC DNA]</scope>
    <source>
        <strain evidence="11 12">MJM16</strain>
    </source>
</reference>
<comment type="caution">
    <text evidence="11">The sequence shown here is derived from an EMBL/GenBank/DDBJ whole genome shotgun (WGS) entry which is preliminary data.</text>
</comment>
<keyword evidence="2 11" id="KW-0808">Transferase</keyword>
<dbReference type="PIRSF" id="PIRSF000538">
    <property type="entry name" value="GlpK"/>
    <property type="match status" value="1"/>
</dbReference>
<dbReference type="SUPFAM" id="SSF53067">
    <property type="entry name" value="Actin-like ATPase domain"/>
    <property type="match status" value="2"/>
</dbReference>
<evidence type="ECO:0000256" key="7">
    <source>
        <dbReference type="ARBA" id="ARBA00023308"/>
    </source>
</evidence>
<dbReference type="NCBIfam" id="TIGR02627">
    <property type="entry name" value="rhamnulo_kin"/>
    <property type="match status" value="1"/>
</dbReference>
<evidence type="ECO:0000256" key="5">
    <source>
        <dbReference type="ARBA" id="ARBA00022840"/>
    </source>
</evidence>
<protein>
    <recommendedName>
        <fullName evidence="8">Rhamnulokinase</fullName>
        <ecNumber evidence="8">2.7.1.5</ecNumber>
    </recommendedName>
</protein>
<dbReference type="CDD" id="cd07771">
    <property type="entry name" value="ASKHA_NBD_FGGY_RhaB-like"/>
    <property type="match status" value="1"/>
</dbReference>
<keyword evidence="3" id="KW-0547">Nucleotide-binding</keyword>
<sequence>MKKYIAIDIGASSGRLMESELIDGQLTLHEVHRFKNEFRLLEGFQRWDIHYLIQEILIGLEKVKRNGTSHCFVGIDTWAVDYCLVDKTGGLLGEPIAYRDNRTKDAVEDFQRVMSLEKLYEKTGIQIQSFNTIFQLLVEKKELLEAADKLLLIPDYLGYVFTGRGVMEKTNASTMQLLNPGSESWDEELLKLVGIKKEQLPPLVDAGTILGSLLKEKFVDFDLPAATFVSVASHDTASAILGTPGQGSDWGYISSGTWSLLGIETTVANVSREAFSENYTNEWGAHNTIRFLKNIMGMWLIQETARMQKYEYSYPELAELAAKEPPFQQFIDVNHHSFLNPENMIAAIQNYCKATGQLVPETPGAIARCIYDNLALCYASELEKLERMTGTNEKINTLHIVGGGSNNKFLNQLTADATQIEISAGPSEATAIGNILMQMVAAKEFASIEEGRNCILKSFAFSKHLPQAFDRKVLEQYQKFIAEGAMENE</sequence>